<evidence type="ECO:0000259" key="1">
    <source>
        <dbReference type="Pfam" id="PF13672"/>
    </source>
</evidence>
<protein>
    <submittedName>
        <fullName evidence="2">Protein phosphatase 2C</fullName>
    </submittedName>
</protein>
<dbReference type="Pfam" id="PF13672">
    <property type="entry name" value="PP2C_2"/>
    <property type="match status" value="1"/>
</dbReference>
<dbReference type="EMBL" id="FQUT01000003">
    <property type="protein sequence ID" value="SHF12891.1"/>
    <property type="molecule type" value="Genomic_DNA"/>
</dbReference>
<accession>A0A1M4Z4B5</accession>
<sequence>MENTIRQILKNHNINDSKVIDKMVSKLLTQKEIQDNLKLIIDAQKKIMHEAMIYKEREEFADAFFPITNANSGKKYEFILPMEQFPNIRIKDVSGLDLAGLSFEENKIKGIPSESDTYDLKIEFFHILDEENIEFKKAQLFVNADPKDLWKNIPSDTEAPFHKSDEMKFKGNFSDKKIVVASKRGRSHAHEGKFRDDDFAVNELPNSWNIISVSDGAGSAQLARYGSELATQSINDYFKNKEVLAELDFHVEKIFNNEKNDSEAKQEVIRILYQGVSNTFKMLSEKAEEHFVSLKDLHSTLIFALLKKLDSGYVILSFGVGDCPINLINEDFSKVQLLNTMDVGEFGGGTRFITMNEIFDDSISSRFKITLAKDFSKLVLMTDGIYDPKFITENKLEDLESWKTFFEDLNGNNEDEAKVDFQNDEQVDEQLLSWMDFWSKGNHDDRTLAIIY</sequence>
<dbReference type="Gene3D" id="3.60.40.10">
    <property type="entry name" value="PPM-type phosphatase domain"/>
    <property type="match status" value="1"/>
</dbReference>
<dbReference type="AlphaFoldDB" id="A0A1M4Z4B5"/>
<dbReference type="InterPro" id="IPR036457">
    <property type="entry name" value="PPM-type-like_dom_sf"/>
</dbReference>
<dbReference type="SUPFAM" id="SSF81606">
    <property type="entry name" value="PP2C-like"/>
    <property type="match status" value="1"/>
</dbReference>
<dbReference type="STRING" id="1416778.SAMN05443633_10350"/>
<feature type="domain" description="PPM-type phosphatase" evidence="1">
    <location>
        <begin position="184"/>
        <end position="423"/>
    </location>
</feature>
<organism evidence="2 3">
    <name type="scientific">Chryseobacterium arachidis</name>
    <dbReference type="NCBI Taxonomy" id="1416778"/>
    <lineage>
        <taxon>Bacteria</taxon>
        <taxon>Pseudomonadati</taxon>
        <taxon>Bacteroidota</taxon>
        <taxon>Flavobacteriia</taxon>
        <taxon>Flavobacteriales</taxon>
        <taxon>Weeksellaceae</taxon>
        <taxon>Chryseobacterium group</taxon>
        <taxon>Chryseobacterium</taxon>
    </lineage>
</organism>
<reference evidence="3" key="1">
    <citation type="submission" date="2016-11" db="EMBL/GenBank/DDBJ databases">
        <authorList>
            <person name="Varghese N."/>
            <person name="Submissions S."/>
        </authorList>
    </citation>
    <scope>NUCLEOTIDE SEQUENCE [LARGE SCALE GENOMIC DNA]</scope>
    <source>
        <strain evidence="3">DSM 27619</strain>
    </source>
</reference>
<keyword evidence="3" id="KW-1185">Reference proteome</keyword>
<dbReference type="OrthoDB" id="963478at2"/>
<dbReference type="Proteomes" id="UP000184518">
    <property type="component" value="Unassembled WGS sequence"/>
</dbReference>
<gene>
    <name evidence="2" type="ORF">SAMN05443633_10350</name>
</gene>
<evidence type="ECO:0000313" key="3">
    <source>
        <dbReference type="Proteomes" id="UP000184518"/>
    </source>
</evidence>
<name>A0A1M4Z4B5_9FLAO</name>
<evidence type="ECO:0000313" key="2">
    <source>
        <dbReference type="EMBL" id="SHF12891.1"/>
    </source>
</evidence>
<dbReference type="RefSeq" id="WP_072954474.1">
    <property type="nucleotide sequence ID" value="NZ_FQUT01000003.1"/>
</dbReference>
<dbReference type="InterPro" id="IPR001932">
    <property type="entry name" value="PPM-type_phosphatase-like_dom"/>
</dbReference>
<proteinExistence type="predicted"/>